<feature type="region of interest" description="Disordered" evidence="2">
    <location>
        <begin position="228"/>
        <end position="278"/>
    </location>
</feature>
<feature type="compositionally biased region" description="Low complexity" evidence="2">
    <location>
        <begin position="87"/>
        <end position="104"/>
    </location>
</feature>
<reference evidence="5" key="2">
    <citation type="submission" date="2019-09" db="UniProtKB">
        <authorList>
            <consortium name="WormBaseParasite"/>
        </authorList>
    </citation>
    <scope>IDENTIFICATION</scope>
</reference>
<reference evidence="3 4" key="1">
    <citation type="submission" date="2018-11" db="EMBL/GenBank/DDBJ databases">
        <authorList>
            <consortium name="Pathogen Informatics"/>
        </authorList>
    </citation>
    <scope>NUCLEOTIDE SEQUENCE [LARGE SCALE GENOMIC DNA]</scope>
</reference>
<sequence>MSKVAEKKIINEKIARVREVVHGVSTNDIILALYSLDMNVERTIQAFCEAGGASEILDDWVRPAGSSSKNKNKKKKKSQQVEPESGTATVAPSTASASKVAKAPPQHEPKQADAPPAPLPAKTEPQTNGFVIQAKPHETKPQADKSIPVTEQIQQTFKALRAAVTDREKALLATCGANSKFVDANFDHLISLIHKFGSVTDTSSKAPSGAPTSTAPVGMPKAVSPVQAAAIKHATSQSSISSSLGADSGVNLSPTHKDEKKPVSESKPKPAAKVVSGGIQMQSDALTSEQLEALQRSLAEQLAAFGIDASVLSGVTGGDMPVRRPRKPDGARRGGAAVRNERTAPLRPQLSIL</sequence>
<keyword evidence="4" id="KW-1185">Reference proteome</keyword>
<dbReference type="EMBL" id="UZAH01027053">
    <property type="protein sequence ID" value="VDO88139.1"/>
    <property type="molecule type" value="Genomic_DNA"/>
</dbReference>
<feature type="compositionally biased region" description="Basic and acidic residues" evidence="2">
    <location>
        <begin position="255"/>
        <end position="268"/>
    </location>
</feature>
<protein>
    <submittedName>
        <fullName evidence="5">UBA domain-containing protein</fullName>
    </submittedName>
</protein>
<organism evidence="3">
    <name type="scientific">Heligmosomoides polygyrus</name>
    <name type="common">Parasitic roundworm</name>
    <dbReference type="NCBI Taxonomy" id="6339"/>
    <lineage>
        <taxon>Eukaryota</taxon>
        <taxon>Metazoa</taxon>
        <taxon>Ecdysozoa</taxon>
        <taxon>Nematoda</taxon>
        <taxon>Chromadorea</taxon>
        <taxon>Rhabditida</taxon>
        <taxon>Rhabditina</taxon>
        <taxon>Rhabditomorpha</taxon>
        <taxon>Strongyloidea</taxon>
        <taxon>Heligmosomidae</taxon>
        <taxon>Heligmosomoides</taxon>
    </lineage>
</organism>
<evidence type="ECO:0000313" key="3">
    <source>
        <dbReference type="EMBL" id="VDO88139.1"/>
    </source>
</evidence>
<comment type="similarity">
    <text evidence="1">Belongs to the SPATS2 family.</text>
</comment>
<dbReference type="SUPFAM" id="SSF46934">
    <property type="entry name" value="UBA-like"/>
    <property type="match status" value="1"/>
</dbReference>
<evidence type="ECO:0000313" key="4">
    <source>
        <dbReference type="Proteomes" id="UP000050761"/>
    </source>
</evidence>
<proteinExistence type="inferred from homology"/>
<name>A0A3P7ZCW0_HELPZ</name>
<feature type="region of interest" description="Disordered" evidence="2">
    <location>
        <begin position="62"/>
        <end position="125"/>
    </location>
</feature>
<gene>
    <name evidence="3" type="ORF">HPBE_LOCUS11304</name>
</gene>
<dbReference type="PANTHER" id="PTHR15623:SF11">
    <property type="entry name" value="SPERMATOGENESIS-ASSOCIATED SERINE-RICH PROTEIN 2"/>
    <property type="match status" value="1"/>
</dbReference>
<evidence type="ECO:0000256" key="2">
    <source>
        <dbReference type="SAM" id="MobiDB-lite"/>
    </source>
</evidence>
<dbReference type="Proteomes" id="UP000050761">
    <property type="component" value="Unassembled WGS sequence"/>
</dbReference>
<dbReference type="InterPro" id="IPR009816">
    <property type="entry name" value="SPATS2-like"/>
</dbReference>
<dbReference type="GO" id="GO:0005737">
    <property type="term" value="C:cytoplasm"/>
    <property type="evidence" value="ECO:0007669"/>
    <property type="project" value="TreeGrafter"/>
</dbReference>
<dbReference type="InterPro" id="IPR009060">
    <property type="entry name" value="UBA-like_sf"/>
</dbReference>
<accession>A0A3P7ZCW0</accession>
<dbReference type="PANTHER" id="PTHR15623">
    <property type="entry name" value="SPERMATOGENESIS-ASSOCIATED SERINE-RICH PROTEIN 2-RELATED"/>
    <property type="match status" value="1"/>
</dbReference>
<dbReference type="AlphaFoldDB" id="A0A3P7ZCW0"/>
<evidence type="ECO:0000313" key="5">
    <source>
        <dbReference type="WBParaSite" id="HPBE_0001130301-mRNA-1"/>
    </source>
</evidence>
<evidence type="ECO:0000256" key="1">
    <source>
        <dbReference type="ARBA" id="ARBA00007105"/>
    </source>
</evidence>
<feature type="region of interest" description="Disordered" evidence="2">
    <location>
        <begin position="315"/>
        <end position="353"/>
    </location>
</feature>
<dbReference type="OrthoDB" id="6136201at2759"/>
<dbReference type="WBParaSite" id="HPBE_0001130301-mRNA-1">
    <property type="protein sequence ID" value="HPBE_0001130301-mRNA-1"/>
    <property type="gene ID" value="HPBE_0001130301"/>
</dbReference>